<reference evidence="7" key="1">
    <citation type="journal article" date="2006" name="Science">
        <title>Phytophthora genome sequences uncover evolutionary origins and mechanisms of pathogenesis.</title>
        <authorList>
            <person name="Tyler B.M."/>
            <person name="Tripathy S."/>
            <person name="Zhang X."/>
            <person name="Dehal P."/>
            <person name="Jiang R.H."/>
            <person name="Aerts A."/>
            <person name="Arredondo F.D."/>
            <person name="Baxter L."/>
            <person name="Bensasson D."/>
            <person name="Beynon J.L."/>
            <person name="Chapman J."/>
            <person name="Damasceno C.M."/>
            <person name="Dorrance A.E."/>
            <person name="Dou D."/>
            <person name="Dickerman A.W."/>
            <person name="Dubchak I.L."/>
            <person name="Garbelotto M."/>
            <person name="Gijzen M."/>
            <person name="Gordon S.G."/>
            <person name="Govers F."/>
            <person name="Grunwald N.J."/>
            <person name="Huang W."/>
            <person name="Ivors K.L."/>
            <person name="Jones R.W."/>
            <person name="Kamoun S."/>
            <person name="Krampis K."/>
            <person name="Lamour K.H."/>
            <person name="Lee M.K."/>
            <person name="McDonald W.H."/>
            <person name="Medina M."/>
            <person name="Meijer H.J."/>
            <person name="Nordberg E.K."/>
            <person name="Maclean D.J."/>
            <person name="Ospina-Giraldo M.D."/>
            <person name="Morris P.F."/>
            <person name="Phuntumart V."/>
            <person name="Putnam N.H."/>
            <person name="Rash S."/>
            <person name="Rose J.K."/>
            <person name="Sakihama Y."/>
            <person name="Salamov A.A."/>
            <person name="Savidor A."/>
            <person name="Scheuring C.F."/>
            <person name="Smith B.M."/>
            <person name="Sobral B.W."/>
            <person name="Terry A."/>
            <person name="Torto-Alalibo T.A."/>
            <person name="Win J."/>
            <person name="Xu Z."/>
            <person name="Zhang H."/>
            <person name="Grigoriev I.V."/>
            <person name="Rokhsar D.S."/>
            <person name="Boore J.L."/>
        </authorList>
    </citation>
    <scope>NUCLEOTIDE SEQUENCE [LARGE SCALE GENOMIC DNA]</scope>
    <source>
        <strain evidence="7">Pr102</strain>
    </source>
</reference>
<evidence type="ECO:0000256" key="4">
    <source>
        <dbReference type="ARBA" id="ARBA00022729"/>
    </source>
</evidence>
<dbReference type="eggNOG" id="ENOG502RFUX">
    <property type="taxonomic scope" value="Eukaryota"/>
</dbReference>
<dbReference type="GO" id="GO:0005576">
    <property type="term" value="C:extracellular region"/>
    <property type="evidence" value="ECO:0007669"/>
    <property type="project" value="UniProtKB-SubCell"/>
</dbReference>
<feature type="signal peptide" evidence="5">
    <location>
        <begin position="1"/>
        <end position="18"/>
    </location>
</feature>
<dbReference type="Pfam" id="PF16810">
    <property type="entry name" value="RXLR"/>
    <property type="match status" value="1"/>
</dbReference>
<sequence>MRLHVLAYLSAAAFLASADATPAVAHSTFTTSTLGRPAIADQNNEPAKRLLRTDLTVEKGEGSDEEERLYIPGLETATNYLKSMIGPTVASPQQLKAWLVGGESSDDVFKFLKLDQAGDNLLTNPNLDGWTTYLKLYNLNHPGKETSMIKTFTAAYGDDALAKILQSAKSVPSTKTMAEELQVAQFTQWLAKGFEPKDVYSSIFKLQPNTWREDPGAIILHQYNQFYKAHL</sequence>
<keyword evidence="3 5" id="KW-0964">Secreted</keyword>
<dbReference type="EnsemblProtists" id="Phyra82382">
    <property type="protein sequence ID" value="Phyra82382"/>
    <property type="gene ID" value="Phyra82382"/>
</dbReference>
<comment type="subcellular location">
    <subcellularLocation>
        <location evidence="1 5">Secreted</location>
    </subcellularLocation>
</comment>
<organism evidence="6 7">
    <name type="scientific">Phytophthora ramorum</name>
    <name type="common">Sudden oak death agent</name>
    <dbReference type="NCBI Taxonomy" id="164328"/>
    <lineage>
        <taxon>Eukaryota</taxon>
        <taxon>Sar</taxon>
        <taxon>Stramenopiles</taxon>
        <taxon>Oomycota</taxon>
        <taxon>Peronosporomycetes</taxon>
        <taxon>Peronosporales</taxon>
        <taxon>Peronosporaceae</taxon>
        <taxon>Phytophthora</taxon>
    </lineage>
</organism>
<evidence type="ECO:0000313" key="7">
    <source>
        <dbReference type="Proteomes" id="UP000005238"/>
    </source>
</evidence>
<proteinExistence type="inferred from homology"/>
<comment type="similarity">
    <text evidence="2 5">Belongs to the RxLR effector family.</text>
</comment>
<dbReference type="AlphaFoldDB" id="H3GXN9"/>
<dbReference type="VEuPathDB" id="FungiDB:KRP22_14294"/>
<keyword evidence="4 5" id="KW-0732">Signal</keyword>
<accession>H3GXN9</accession>
<dbReference type="SMR" id="H3GXN9"/>
<dbReference type="OMA" id="PNTWRED"/>
<dbReference type="VEuPathDB" id="FungiDB:KRP23_12671"/>
<dbReference type="InParanoid" id="H3GXN9"/>
<evidence type="ECO:0000313" key="6">
    <source>
        <dbReference type="EnsemblProtists" id="Phyra82382"/>
    </source>
</evidence>
<evidence type="ECO:0000256" key="1">
    <source>
        <dbReference type="ARBA" id="ARBA00004613"/>
    </source>
</evidence>
<evidence type="ECO:0000256" key="5">
    <source>
        <dbReference type="RuleBase" id="RU367124"/>
    </source>
</evidence>
<name>H3GXN9_PHYRM</name>
<evidence type="ECO:0000256" key="3">
    <source>
        <dbReference type="ARBA" id="ARBA00022525"/>
    </source>
</evidence>
<dbReference type="Proteomes" id="UP000005238">
    <property type="component" value="Unassembled WGS sequence"/>
</dbReference>
<dbReference type="HOGENOM" id="CLU_021192_0_2_1"/>
<comment type="function">
    <text evidence="5">Effector that suppresses plant defense responses during pathogen infection.</text>
</comment>
<feature type="chain" id="PRO_5028515422" description="RxLR effector protein" evidence="5">
    <location>
        <begin position="19"/>
        <end position="231"/>
    </location>
</feature>
<keyword evidence="7" id="KW-1185">Reference proteome</keyword>
<dbReference type="InterPro" id="IPR031825">
    <property type="entry name" value="RXLR"/>
</dbReference>
<evidence type="ECO:0000256" key="2">
    <source>
        <dbReference type="ARBA" id="ARBA00010400"/>
    </source>
</evidence>
<reference evidence="6" key="2">
    <citation type="submission" date="2015-06" db="UniProtKB">
        <authorList>
            <consortium name="EnsemblProtists"/>
        </authorList>
    </citation>
    <scope>IDENTIFICATION</scope>
    <source>
        <strain evidence="6">Pr102</strain>
    </source>
</reference>
<protein>
    <recommendedName>
        <fullName evidence="5">RxLR effector protein</fullName>
    </recommendedName>
</protein>
<dbReference type="EMBL" id="DS566068">
    <property type="status" value="NOT_ANNOTATED_CDS"/>
    <property type="molecule type" value="Genomic_DNA"/>
</dbReference>
<comment type="domain">
    <text evidence="5">The RxLR-dEER motif acts to carry the protein into the host cell cytoplasm through binding to cell surface phosphatidylinositol-3-phosphate.</text>
</comment>